<dbReference type="KEGG" id="fya:KMW28_27830"/>
<dbReference type="Gene3D" id="1.25.40.10">
    <property type="entry name" value="Tetratricopeptide repeat domain"/>
    <property type="match status" value="1"/>
</dbReference>
<dbReference type="AlphaFoldDB" id="A0AAX1NBY1"/>
<sequence>MNKYLLILSALLVSITSFGQKIKNEKVEFRYVQYPSAPFPKAERLYKIETETTSAERAEEMKKNYEEAKAKIDARYEADLADLRRRQAQYDSASAGAKIATALLLGDTRPTEAEVKKGSYPKKPMYPKEIDGSTQVNNNIKIEGLTKSDDANVTIKFSFNGMDYTDYKIVGDSLKKVQYTMKNPVKMTVTAASGEVLYDAYVPGSNDFTTITWGESTSYSKLSKAWGPEREKNYRSNEKSLLSKNMKAANSILNSKFGYVVKEMDLKVFMGASKKDIYPEHAEAFSQVSMGYNMMENEDDYADAKEYFDSAIAAWEETLKEKDPKNKKAKVNAKVTGGMHFNLASAYLFTKDFKKVKMHTTQLKILGEGKFERQLKQIDDFIDSYKSRYEAYQKAVAMNDEQ</sequence>
<proteinExistence type="predicted"/>
<evidence type="ECO:0000256" key="1">
    <source>
        <dbReference type="SAM" id="Coils"/>
    </source>
</evidence>
<organism evidence="2 3">
    <name type="scientific">Flammeovirga yaeyamensis</name>
    <dbReference type="NCBI Taxonomy" id="367791"/>
    <lineage>
        <taxon>Bacteria</taxon>
        <taxon>Pseudomonadati</taxon>
        <taxon>Bacteroidota</taxon>
        <taxon>Cytophagia</taxon>
        <taxon>Cytophagales</taxon>
        <taxon>Flammeovirgaceae</taxon>
        <taxon>Flammeovirga</taxon>
    </lineage>
</organism>
<accession>A0AAX1NBY1</accession>
<keyword evidence="3" id="KW-1185">Reference proteome</keyword>
<evidence type="ECO:0008006" key="4">
    <source>
        <dbReference type="Google" id="ProtNLM"/>
    </source>
</evidence>
<gene>
    <name evidence="2" type="ORF">KMW28_27830</name>
</gene>
<dbReference type="Proteomes" id="UP000678679">
    <property type="component" value="Chromosome 2"/>
</dbReference>
<evidence type="ECO:0000313" key="2">
    <source>
        <dbReference type="EMBL" id="QWG04712.1"/>
    </source>
</evidence>
<dbReference type="EMBL" id="CP076133">
    <property type="protein sequence ID" value="QWG04712.1"/>
    <property type="molecule type" value="Genomic_DNA"/>
</dbReference>
<feature type="coiled-coil region" evidence="1">
    <location>
        <begin position="48"/>
        <end position="78"/>
    </location>
</feature>
<keyword evidence="1" id="KW-0175">Coiled coil</keyword>
<dbReference type="InterPro" id="IPR011990">
    <property type="entry name" value="TPR-like_helical_dom_sf"/>
</dbReference>
<protein>
    <recommendedName>
        <fullName evidence="4">Tetratricopeptide repeat protein</fullName>
    </recommendedName>
</protein>
<name>A0AAX1NBY1_9BACT</name>
<evidence type="ECO:0000313" key="3">
    <source>
        <dbReference type="Proteomes" id="UP000678679"/>
    </source>
</evidence>
<dbReference type="RefSeq" id="WP_169666610.1">
    <property type="nucleotide sequence ID" value="NZ_CP076133.1"/>
</dbReference>
<reference evidence="2 3" key="1">
    <citation type="submission" date="2021-05" db="EMBL/GenBank/DDBJ databases">
        <title>Comparative genomic studies on the polysaccharide-degrading batcterial strains of the Flammeovirga genus.</title>
        <authorList>
            <person name="Zewei F."/>
            <person name="Zheng Z."/>
            <person name="Yu L."/>
            <person name="Ruyue G."/>
            <person name="Yanhong M."/>
            <person name="Yuanyuan C."/>
            <person name="Jingyan G."/>
            <person name="Wenjun H."/>
        </authorList>
    </citation>
    <scope>NUCLEOTIDE SEQUENCE [LARGE SCALE GENOMIC DNA]</scope>
    <source>
        <strain evidence="2 3">NBRC:100898</strain>
    </source>
</reference>